<evidence type="ECO:0000313" key="2">
    <source>
        <dbReference type="Proteomes" id="UP000626026"/>
    </source>
</evidence>
<organism evidence="1 2">
    <name type="scientific">Teichococcus aerophilus</name>
    <dbReference type="NCBI Taxonomy" id="1224513"/>
    <lineage>
        <taxon>Bacteria</taxon>
        <taxon>Pseudomonadati</taxon>
        <taxon>Pseudomonadota</taxon>
        <taxon>Alphaproteobacteria</taxon>
        <taxon>Acetobacterales</taxon>
        <taxon>Roseomonadaceae</taxon>
        <taxon>Roseomonas</taxon>
    </lineage>
</organism>
<dbReference type="EMBL" id="JACTVA010000041">
    <property type="protein sequence ID" value="MBC9208909.1"/>
    <property type="molecule type" value="Genomic_DNA"/>
</dbReference>
<dbReference type="Proteomes" id="UP000626026">
    <property type="component" value="Unassembled WGS sequence"/>
</dbReference>
<comment type="caution">
    <text evidence="1">The sequence shown here is derived from an EMBL/GenBank/DDBJ whole genome shotgun (WGS) entry which is preliminary data.</text>
</comment>
<accession>A0ABR7RQM0</accession>
<proteinExistence type="predicted"/>
<evidence type="ECO:0000313" key="1">
    <source>
        <dbReference type="EMBL" id="MBC9208909.1"/>
    </source>
</evidence>
<dbReference type="RefSeq" id="WP_187786059.1">
    <property type="nucleotide sequence ID" value="NZ_JACTVA010000041.1"/>
</dbReference>
<gene>
    <name evidence="1" type="ORF">IBL26_18830</name>
</gene>
<name>A0ABR7RQM0_9PROT</name>
<keyword evidence="2" id="KW-1185">Reference proteome</keyword>
<protein>
    <submittedName>
        <fullName evidence="1">Uncharacterized protein</fullName>
    </submittedName>
</protein>
<sequence>MSRPVTRVGDLLERLLAGEALVKCHGIGWTIGAEAVAVPDVLVRSLQGSTFRLEVGGDGLPGIGSSQTMRLVRVPTSDDLLHNLRQRIRTIGGLRSWARENDLSCGQVGDVESCTRPMSPAVAAAMGFERITYLWRSARERGAA</sequence>
<reference evidence="1 2" key="1">
    <citation type="journal article" date="2013" name="Int. J. Syst. Evol. Microbiol.">
        <title>Roseomonas aerophila sp. nov., isolated from air.</title>
        <authorList>
            <person name="Kim S.J."/>
            <person name="Weon H.Y."/>
            <person name="Ahn J.H."/>
            <person name="Hong S.B."/>
            <person name="Seok S.J."/>
            <person name="Whang K.S."/>
            <person name="Kwon S.W."/>
        </authorList>
    </citation>
    <scope>NUCLEOTIDE SEQUENCE [LARGE SCALE GENOMIC DNA]</scope>
    <source>
        <strain evidence="1 2">NBRC 108923</strain>
    </source>
</reference>